<dbReference type="AlphaFoldDB" id="A0AAD6GEL6"/>
<sequence>MGLMNGGLRVPELHKKKNSTQKSSEIQSSIISDQTSQREKSIWGRIPGRNIHLSSVNEQTAEMLKTADHTLTQLHEARRLRQLKAPKLDPNEILWMENTILDVENAARDVAILLEPIRVERETGNGKLSLGRQFRWAYRDNQRARDMTNRLLACHSSLMAVLARLQRLDTPEPTPVPVHELGAEMPYKSGMYSSPSLHDSVSGLSELEESSMWVSPRPSSLNHEMNDMLAWRRSKGKVV</sequence>
<proteinExistence type="predicted"/>
<comment type="caution">
    <text evidence="2">The sequence shown here is derived from an EMBL/GenBank/DDBJ whole genome shotgun (WGS) entry which is preliminary data.</text>
</comment>
<reference evidence="2 3" key="1">
    <citation type="journal article" date="2023" name="IMA Fungus">
        <title>Comparative genomic study of the Penicillium genus elucidates a diverse pangenome and 15 lateral gene transfer events.</title>
        <authorList>
            <person name="Petersen C."/>
            <person name="Sorensen T."/>
            <person name="Nielsen M.R."/>
            <person name="Sondergaard T.E."/>
            <person name="Sorensen J.L."/>
            <person name="Fitzpatrick D.A."/>
            <person name="Frisvad J.C."/>
            <person name="Nielsen K.L."/>
        </authorList>
    </citation>
    <scope>NUCLEOTIDE SEQUENCE [LARGE SCALE GENOMIC DNA]</scope>
    <source>
        <strain evidence="2 3">IBT 35679</strain>
    </source>
</reference>
<organism evidence="2 3">
    <name type="scientific">Penicillium frequentans</name>
    <dbReference type="NCBI Taxonomy" id="3151616"/>
    <lineage>
        <taxon>Eukaryota</taxon>
        <taxon>Fungi</taxon>
        <taxon>Dikarya</taxon>
        <taxon>Ascomycota</taxon>
        <taxon>Pezizomycotina</taxon>
        <taxon>Eurotiomycetes</taxon>
        <taxon>Eurotiomycetidae</taxon>
        <taxon>Eurotiales</taxon>
        <taxon>Aspergillaceae</taxon>
        <taxon>Penicillium</taxon>
    </lineage>
</organism>
<gene>
    <name evidence="2" type="ORF">N7494_007873</name>
</gene>
<feature type="compositionally biased region" description="Low complexity" evidence="1">
    <location>
        <begin position="20"/>
        <end position="35"/>
    </location>
</feature>
<dbReference type="Proteomes" id="UP001220324">
    <property type="component" value="Unassembled WGS sequence"/>
</dbReference>
<evidence type="ECO:0000313" key="2">
    <source>
        <dbReference type="EMBL" id="KAJ5538394.1"/>
    </source>
</evidence>
<name>A0AAD6GEL6_9EURO</name>
<dbReference type="EMBL" id="JAQIZZ010000006">
    <property type="protein sequence ID" value="KAJ5538394.1"/>
    <property type="molecule type" value="Genomic_DNA"/>
</dbReference>
<accession>A0AAD6GEL6</accession>
<feature type="region of interest" description="Disordered" evidence="1">
    <location>
        <begin position="1"/>
        <end position="39"/>
    </location>
</feature>
<evidence type="ECO:0000313" key="3">
    <source>
        <dbReference type="Proteomes" id="UP001220324"/>
    </source>
</evidence>
<protein>
    <submittedName>
        <fullName evidence="2">Uncharacterized protein</fullName>
    </submittedName>
</protein>
<keyword evidence="3" id="KW-1185">Reference proteome</keyword>
<evidence type="ECO:0000256" key="1">
    <source>
        <dbReference type="SAM" id="MobiDB-lite"/>
    </source>
</evidence>